<protein>
    <submittedName>
        <fullName evidence="1">Uncharacterized protein</fullName>
    </submittedName>
</protein>
<comment type="caution">
    <text evidence="1">The sequence shown here is derived from an EMBL/GenBank/DDBJ whole genome shotgun (WGS) entry which is preliminary data.</text>
</comment>
<organism evidence="1 2">
    <name type="scientific">Albula glossodonta</name>
    <name type="common">roundjaw bonefish</name>
    <dbReference type="NCBI Taxonomy" id="121402"/>
    <lineage>
        <taxon>Eukaryota</taxon>
        <taxon>Metazoa</taxon>
        <taxon>Chordata</taxon>
        <taxon>Craniata</taxon>
        <taxon>Vertebrata</taxon>
        <taxon>Euteleostomi</taxon>
        <taxon>Actinopterygii</taxon>
        <taxon>Neopterygii</taxon>
        <taxon>Teleostei</taxon>
        <taxon>Albuliformes</taxon>
        <taxon>Albulidae</taxon>
        <taxon>Albula</taxon>
    </lineage>
</organism>
<keyword evidence="2" id="KW-1185">Reference proteome</keyword>
<dbReference type="Proteomes" id="UP000824540">
    <property type="component" value="Unassembled WGS sequence"/>
</dbReference>
<dbReference type="EMBL" id="JAFBMS010000034">
    <property type="protein sequence ID" value="KAG9341493.1"/>
    <property type="molecule type" value="Genomic_DNA"/>
</dbReference>
<accession>A0A8T2NL50</accession>
<dbReference type="AlphaFoldDB" id="A0A8T2NL50"/>
<reference evidence="1" key="1">
    <citation type="thesis" date="2021" institute="BYU ScholarsArchive" country="Provo, UT, USA">
        <title>Applications of and Algorithms for Genome Assembly and Genomic Analyses with an Emphasis on Marine Teleosts.</title>
        <authorList>
            <person name="Pickett B.D."/>
        </authorList>
    </citation>
    <scope>NUCLEOTIDE SEQUENCE</scope>
    <source>
        <strain evidence="1">HI-2016</strain>
    </source>
</reference>
<evidence type="ECO:0000313" key="2">
    <source>
        <dbReference type="Proteomes" id="UP000824540"/>
    </source>
</evidence>
<proteinExistence type="predicted"/>
<gene>
    <name evidence="1" type="ORF">JZ751_018998</name>
</gene>
<evidence type="ECO:0000313" key="1">
    <source>
        <dbReference type="EMBL" id="KAG9341493.1"/>
    </source>
</evidence>
<name>A0A8T2NL50_9TELE</name>
<sequence>MGIPPMSPADIDKWRNRAEINYLQDAGDRGDSVSFQGGGKAVPWKARDFQAEPRSGLLEYRWFRFTLCKGRQKTSRGIV</sequence>